<comment type="caution">
    <text evidence="1">The sequence shown here is derived from an EMBL/GenBank/DDBJ whole genome shotgun (WGS) entry which is preliminary data.</text>
</comment>
<organism evidence="1 2">
    <name type="scientific">Scortum barcoo</name>
    <name type="common">barcoo grunter</name>
    <dbReference type="NCBI Taxonomy" id="214431"/>
    <lineage>
        <taxon>Eukaryota</taxon>
        <taxon>Metazoa</taxon>
        <taxon>Chordata</taxon>
        <taxon>Craniata</taxon>
        <taxon>Vertebrata</taxon>
        <taxon>Euteleostomi</taxon>
        <taxon>Actinopterygii</taxon>
        <taxon>Neopterygii</taxon>
        <taxon>Teleostei</taxon>
        <taxon>Neoteleostei</taxon>
        <taxon>Acanthomorphata</taxon>
        <taxon>Eupercaria</taxon>
        <taxon>Centrarchiformes</taxon>
        <taxon>Terapontoidei</taxon>
        <taxon>Terapontidae</taxon>
        <taxon>Scortum</taxon>
    </lineage>
</organism>
<protein>
    <submittedName>
        <fullName evidence="1">Uncharacterized protein</fullName>
    </submittedName>
</protein>
<keyword evidence="2" id="KW-1185">Reference proteome</keyword>
<accession>A0ACB8VJ13</accession>
<dbReference type="Proteomes" id="UP000831701">
    <property type="component" value="Chromosome 21"/>
</dbReference>
<name>A0ACB8VJ13_9TELE</name>
<reference evidence="1" key="1">
    <citation type="submission" date="2022-04" db="EMBL/GenBank/DDBJ databases">
        <title>Jade perch genome.</title>
        <authorList>
            <person name="Chao B."/>
        </authorList>
    </citation>
    <scope>NUCLEOTIDE SEQUENCE</scope>
    <source>
        <strain evidence="1">CB-2022</strain>
    </source>
</reference>
<proteinExistence type="predicted"/>
<evidence type="ECO:0000313" key="1">
    <source>
        <dbReference type="EMBL" id="KAI3355258.1"/>
    </source>
</evidence>
<dbReference type="EMBL" id="CM041551">
    <property type="protein sequence ID" value="KAI3355258.1"/>
    <property type="molecule type" value="Genomic_DNA"/>
</dbReference>
<gene>
    <name evidence="1" type="ORF">L3Q82_017885</name>
</gene>
<evidence type="ECO:0000313" key="2">
    <source>
        <dbReference type="Proteomes" id="UP000831701"/>
    </source>
</evidence>
<sequence>MKSTASDFLIDHKTGGSSSDSTGMKMAYHFVSELPGPVQHPVCAFIHSFSIPAAPKMAPVKRHAYEAVFKLNAISHTVQHGNRAAAMVRKWRKQEDVLCQVKKTKLSFQVNKARWPQLEDKIEQWVNEQRTAGRSVSTVSIRLKATAVARDMEINDFRGGPSWCFCFMKRRNLSIRTRTTISQQLPKDYEEKLAIFRTYCTNKINEKKIQPEHITNMDEVPLTFDIPVNRTVEKTRTSTVSIRTTGNEKSSFTVVLGCQANGQKLPPTVIFKRKTLPKEKFPVGIIIKANPKGWMDEEKMSECLREVYVKRPDGFLHKSPSLLICDSMCAHLTDTVKAQVKKTNSELAIIPGGLTKELQPLDIGVNRSFKVKLRAAWEHWMTEGEHTFTKTGRQRRASYATICQWIVDAWAKVSVSSVIRAFRKAGIITEHLSNSNETDSDNDERDPGMLDAEITQLLNSDTEDEEFDGFVVEE</sequence>